<dbReference type="InterPro" id="IPR019775">
    <property type="entry name" value="WD40_repeat_CS"/>
</dbReference>
<dbReference type="PROSITE" id="PS50082">
    <property type="entry name" value="WD_REPEATS_2"/>
    <property type="match status" value="2"/>
</dbReference>
<gene>
    <name evidence="4" type="ORF">Fuma_03359</name>
</gene>
<dbReference type="STRING" id="1891926.Fuma_03359"/>
<protein>
    <submittedName>
        <fullName evidence="4">PQQ-dependent catabolism-associated beta-propeller protein</fullName>
    </submittedName>
</protein>
<keyword evidence="1 3" id="KW-0853">WD repeat</keyword>
<dbReference type="Proteomes" id="UP000187735">
    <property type="component" value="Chromosome"/>
</dbReference>
<dbReference type="PANTHER" id="PTHR19848">
    <property type="entry name" value="WD40 REPEAT PROTEIN"/>
    <property type="match status" value="1"/>
</dbReference>
<dbReference type="PROSITE" id="PS50294">
    <property type="entry name" value="WD_REPEATS_REGION"/>
    <property type="match status" value="2"/>
</dbReference>
<dbReference type="InterPro" id="IPR015943">
    <property type="entry name" value="WD40/YVTN_repeat-like_dom_sf"/>
</dbReference>
<evidence type="ECO:0000256" key="1">
    <source>
        <dbReference type="ARBA" id="ARBA00022574"/>
    </source>
</evidence>
<evidence type="ECO:0000256" key="3">
    <source>
        <dbReference type="PROSITE-ProRule" id="PRU00221"/>
    </source>
</evidence>
<proteinExistence type="predicted"/>
<dbReference type="Pfam" id="PF00400">
    <property type="entry name" value="WD40"/>
    <property type="match status" value="5"/>
</dbReference>
<accession>A0A1P8WI55</accession>
<dbReference type="AlphaFoldDB" id="A0A1P8WI55"/>
<dbReference type="SUPFAM" id="SSF50998">
    <property type="entry name" value="Quinoprotein alcohol dehydrogenase-like"/>
    <property type="match status" value="2"/>
</dbReference>
<keyword evidence="2" id="KW-0677">Repeat</keyword>
<organism evidence="4 5">
    <name type="scientific">Fuerstiella marisgermanici</name>
    <dbReference type="NCBI Taxonomy" id="1891926"/>
    <lineage>
        <taxon>Bacteria</taxon>
        <taxon>Pseudomonadati</taxon>
        <taxon>Planctomycetota</taxon>
        <taxon>Planctomycetia</taxon>
        <taxon>Planctomycetales</taxon>
        <taxon>Planctomycetaceae</taxon>
        <taxon>Fuerstiella</taxon>
    </lineage>
</organism>
<dbReference type="Pfam" id="PF07676">
    <property type="entry name" value="PD40"/>
    <property type="match status" value="1"/>
</dbReference>
<sequence>MLIGYAHSINNNAMKPLDLQRISLTCGRRTGVSDNEGCFSRARTVHGKRRTALVTDDGRTSSRSPNRGTLWVVRQQTDLQQLPLRLACRKPPARRESRITTVILLVLALLLSFAVRPGEAADGELVRLPRGAVQRLGTTHYRHPGRGKQLHFVAKSNQIVICSETHGPQIFDALTGRPLRKAAPGAIGRSLLSATRDGKIAILTRRPDLVDGTHAVDFRMRRGNGGIAFKWNEPPSIRTRRMACSPDGKLVVTVTSLGHLTMRDVSTGEITTQSKIAGAGIRCIDWSADGRWIAFATRKGVVLWEYANSNAPPKLIQELGRHPVDSLRFSHDSTLLAIANSSDTHVQLFSLTTQSIMGEITTARDSSHRDSLCFSPNDKRLYVPNLFEKCIDVFDVDTAEQVDCFEAETVAPSVVAMSDDGTLLVAAGDETPFVVWDVASKERVSDRIPGHRAVPAVMEFSDDGKLLASGDVAGTVNVWDVNSGSIIAKCQHKQPPRGTSSVLALAFSPDSKLVASCGQDNVIRVLHSDTGDLVKTLPGHGTGGGVTITELAFSQNGKQLRSYGSDDKIRRWTVGDETPLSSLSIPYKSSYECCFDRKSERLFLRTTAGLFVYDLQTGKEQGKFLPERPKIRHGVLLPDAEMLVGSSNKSREFALNARRPGVIVREESVVDSMLQWHPFSGQTPLDQKELSGTVTQLSASHDGQWLAVCSSEHGTDKRSIVNIWDTKSRQPIRRAASMDVQKMALSPDGRFLATSYADTSILLWEIAKLQRAE</sequence>
<evidence type="ECO:0000313" key="4">
    <source>
        <dbReference type="EMBL" id="APZ93741.1"/>
    </source>
</evidence>
<dbReference type="EMBL" id="CP017641">
    <property type="protein sequence ID" value="APZ93741.1"/>
    <property type="molecule type" value="Genomic_DNA"/>
</dbReference>
<evidence type="ECO:0000256" key="2">
    <source>
        <dbReference type="ARBA" id="ARBA00022737"/>
    </source>
</evidence>
<dbReference type="PROSITE" id="PS00678">
    <property type="entry name" value="WD_REPEATS_1"/>
    <property type="match status" value="1"/>
</dbReference>
<evidence type="ECO:0000313" key="5">
    <source>
        <dbReference type="Proteomes" id="UP000187735"/>
    </source>
</evidence>
<dbReference type="KEGG" id="fmr:Fuma_03359"/>
<feature type="repeat" description="WD" evidence="3">
    <location>
        <begin position="448"/>
        <end position="489"/>
    </location>
</feature>
<name>A0A1P8WI55_9PLAN</name>
<dbReference type="PANTHER" id="PTHR19848:SF8">
    <property type="entry name" value="F-BOX AND WD REPEAT DOMAIN CONTAINING 7"/>
    <property type="match status" value="1"/>
</dbReference>
<feature type="repeat" description="WD" evidence="3">
    <location>
        <begin position="733"/>
        <end position="773"/>
    </location>
</feature>
<keyword evidence="5" id="KW-1185">Reference proteome</keyword>
<dbReference type="InterPro" id="IPR011047">
    <property type="entry name" value="Quinoprotein_ADH-like_sf"/>
</dbReference>
<dbReference type="InterPro" id="IPR011659">
    <property type="entry name" value="WD40"/>
</dbReference>
<dbReference type="Gene3D" id="2.130.10.10">
    <property type="entry name" value="YVTN repeat-like/Quinoprotein amine dehydrogenase"/>
    <property type="match status" value="3"/>
</dbReference>
<reference evidence="4 5" key="1">
    <citation type="journal article" date="2016" name="Front. Microbiol.">
        <title>Fuerstia marisgermanicae gen. nov., sp. nov., an Unusual Member of the Phylum Planctomycetes from the German Wadden Sea.</title>
        <authorList>
            <person name="Kohn T."/>
            <person name="Heuer A."/>
            <person name="Jogler M."/>
            <person name="Vollmers J."/>
            <person name="Boedeker C."/>
            <person name="Bunk B."/>
            <person name="Rast P."/>
            <person name="Borchert D."/>
            <person name="Glockner I."/>
            <person name="Freese H.M."/>
            <person name="Klenk H.P."/>
            <person name="Overmann J."/>
            <person name="Kaster A.K."/>
            <person name="Rohde M."/>
            <person name="Wiegand S."/>
            <person name="Jogler C."/>
        </authorList>
    </citation>
    <scope>NUCLEOTIDE SEQUENCE [LARGE SCALE GENOMIC DNA]</scope>
    <source>
        <strain evidence="4 5">NH11</strain>
    </source>
</reference>
<dbReference type="SMART" id="SM00320">
    <property type="entry name" value="WD40"/>
    <property type="match status" value="8"/>
</dbReference>
<dbReference type="InterPro" id="IPR001680">
    <property type="entry name" value="WD40_rpt"/>
</dbReference>